<organism evidence="8">
    <name type="scientific">mine drainage metagenome</name>
    <dbReference type="NCBI Taxonomy" id="410659"/>
    <lineage>
        <taxon>unclassified sequences</taxon>
        <taxon>metagenomes</taxon>
        <taxon>ecological metagenomes</taxon>
    </lineage>
</organism>
<name>A0A1J5SQ59_9ZZZZ</name>
<evidence type="ECO:0000259" key="6">
    <source>
        <dbReference type="Pfam" id="PF01709"/>
    </source>
</evidence>
<evidence type="ECO:0000256" key="2">
    <source>
        <dbReference type="ARBA" id="ARBA00022490"/>
    </source>
</evidence>
<reference evidence="8" key="1">
    <citation type="submission" date="2016-10" db="EMBL/GenBank/DDBJ databases">
        <title>Sequence of Gallionella enrichment culture.</title>
        <authorList>
            <person name="Poehlein A."/>
            <person name="Muehling M."/>
            <person name="Daniel R."/>
        </authorList>
    </citation>
    <scope>NUCLEOTIDE SEQUENCE</scope>
</reference>
<dbReference type="FunFam" id="1.10.10.200:FF:000004">
    <property type="entry name" value="Probable transcriptional regulatory protein BSBG_02618"/>
    <property type="match status" value="1"/>
</dbReference>
<dbReference type="InterPro" id="IPR017856">
    <property type="entry name" value="Integrase-like_N"/>
</dbReference>
<dbReference type="InterPro" id="IPR002876">
    <property type="entry name" value="Transcrip_reg_TACO1-like"/>
</dbReference>
<evidence type="ECO:0000256" key="1">
    <source>
        <dbReference type="ARBA" id="ARBA00008724"/>
    </source>
</evidence>
<dbReference type="SUPFAM" id="SSF75625">
    <property type="entry name" value="YebC-like"/>
    <property type="match status" value="1"/>
</dbReference>
<keyword evidence="3" id="KW-0805">Transcription regulation</keyword>
<evidence type="ECO:0000256" key="4">
    <source>
        <dbReference type="ARBA" id="ARBA00023125"/>
    </source>
</evidence>
<gene>
    <name evidence="8" type="ORF">GALL_73850</name>
</gene>
<dbReference type="Gene3D" id="1.10.10.200">
    <property type="match status" value="1"/>
</dbReference>
<comment type="caution">
    <text evidence="8">The sequence shown here is derived from an EMBL/GenBank/DDBJ whole genome shotgun (WGS) entry which is preliminary data.</text>
</comment>
<sequence>MGAQWKARHKEVAANAKGKIFGKLSKEIMVAAKGGADPSLNSRLRLVVEQAKKASMPKDTLDRAIKKGAGLLDGGAQLERLVYEGFAPHRVPIIVECLSDNINRTKASMNVLFRKGQLGAEGSVSWDFSYVGMIEATPNSKDADPEVAAIEAGAQDIEASEEGATLFITDVTDVDTVCKALPAQGYTVISAQLGYRPKNPVTLGNDAEREEVEAFLEAIDEDDDVQNVYVGLAG</sequence>
<feature type="domain" description="TACO1/YebC-like second and third" evidence="6">
    <location>
        <begin position="79"/>
        <end position="230"/>
    </location>
</feature>
<dbReference type="AlphaFoldDB" id="A0A1J5SQ59"/>
<dbReference type="InterPro" id="IPR049083">
    <property type="entry name" value="TACO1_YebC_N"/>
</dbReference>
<dbReference type="GO" id="GO:0005739">
    <property type="term" value="C:mitochondrion"/>
    <property type="evidence" value="ECO:0007669"/>
    <property type="project" value="TreeGrafter"/>
</dbReference>
<dbReference type="InterPro" id="IPR048300">
    <property type="entry name" value="TACO1_YebC-like_2nd/3rd_dom"/>
</dbReference>
<dbReference type="HAMAP" id="MF_00693">
    <property type="entry name" value="Transcrip_reg_TACO1"/>
    <property type="match status" value="1"/>
</dbReference>
<dbReference type="InterPro" id="IPR029072">
    <property type="entry name" value="YebC-like"/>
</dbReference>
<evidence type="ECO:0000256" key="3">
    <source>
        <dbReference type="ARBA" id="ARBA00023015"/>
    </source>
</evidence>
<dbReference type="InterPro" id="IPR026564">
    <property type="entry name" value="Transcrip_reg_TACO1-like_dom3"/>
</dbReference>
<keyword evidence="4" id="KW-0238">DNA-binding</keyword>
<dbReference type="Pfam" id="PF20772">
    <property type="entry name" value="TACO1_YebC_N"/>
    <property type="match status" value="1"/>
</dbReference>
<keyword evidence="5" id="KW-0804">Transcription</keyword>
<dbReference type="PANTHER" id="PTHR12532:SF0">
    <property type="entry name" value="TRANSLATIONAL ACTIVATOR OF CYTOCHROME C OXIDASE 1"/>
    <property type="match status" value="1"/>
</dbReference>
<evidence type="ECO:0000259" key="7">
    <source>
        <dbReference type="Pfam" id="PF20772"/>
    </source>
</evidence>
<dbReference type="Gene3D" id="3.30.70.980">
    <property type="match status" value="2"/>
</dbReference>
<dbReference type="PANTHER" id="PTHR12532">
    <property type="entry name" value="TRANSLATIONAL ACTIVATOR OF CYTOCHROME C OXIDASE 1"/>
    <property type="match status" value="1"/>
</dbReference>
<evidence type="ECO:0000313" key="8">
    <source>
        <dbReference type="EMBL" id="OIR10615.1"/>
    </source>
</evidence>
<dbReference type="EMBL" id="MLJW01000022">
    <property type="protein sequence ID" value="OIR10615.1"/>
    <property type="molecule type" value="Genomic_DNA"/>
</dbReference>
<accession>A0A1J5SQ59</accession>
<feature type="domain" description="TACO1/YebC-like N-terminal" evidence="7">
    <location>
        <begin position="5"/>
        <end position="70"/>
    </location>
</feature>
<comment type="similarity">
    <text evidence="1">Belongs to the TACO1 family.</text>
</comment>
<dbReference type="NCBIfam" id="NF009044">
    <property type="entry name" value="PRK12378.1"/>
    <property type="match status" value="1"/>
</dbReference>
<dbReference type="Pfam" id="PF01709">
    <property type="entry name" value="Transcrip_reg"/>
    <property type="match status" value="1"/>
</dbReference>
<proteinExistence type="inferred from homology"/>
<protein>
    <submittedName>
        <fullName evidence="8">Putative transcriptional regulatory protein</fullName>
    </submittedName>
</protein>
<evidence type="ECO:0000256" key="5">
    <source>
        <dbReference type="ARBA" id="ARBA00023163"/>
    </source>
</evidence>
<dbReference type="GO" id="GO:0003677">
    <property type="term" value="F:DNA binding"/>
    <property type="evidence" value="ECO:0007669"/>
    <property type="project" value="UniProtKB-KW"/>
</dbReference>
<keyword evidence="2" id="KW-0963">Cytoplasm</keyword>